<evidence type="ECO:0000256" key="2">
    <source>
        <dbReference type="ARBA" id="ARBA00022692"/>
    </source>
</evidence>
<feature type="transmembrane region" description="Helical" evidence="6">
    <location>
        <begin position="243"/>
        <end position="264"/>
    </location>
</feature>
<evidence type="ECO:0000256" key="1">
    <source>
        <dbReference type="ARBA" id="ARBA00004141"/>
    </source>
</evidence>
<name>A0A2K1QYF5_9PEZI</name>
<organism evidence="8 9">
    <name type="scientific">Sphaceloma murrayae</name>
    <dbReference type="NCBI Taxonomy" id="2082308"/>
    <lineage>
        <taxon>Eukaryota</taxon>
        <taxon>Fungi</taxon>
        <taxon>Dikarya</taxon>
        <taxon>Ascomycota</taxon>
        <taxon>Pezizomycotina</taxon>
        <taxon>Dothideomycetes</taxon>
        <taxon>Dothideomycetidae</taxon>
        <taxon>Myriangiales</taxon>
        <taxon>Elsinoaceae</taxon>
        <taxon>Sphaceloma</taxon>
    </lineage>
</organism>
<dbReference type="GO" id="GO:0016020">
    <property type="term" value="C:membrane"/>
    <property type="evidence" value="ECO:0007669"/>
    <property type="project" value="UniProtKB-SubCell"/>
</dbReference>
<feature type="region of interest" description="Disordered" evidence="5">
    <location>
        <begin position="726"/>
        <end position="749"/>
    </location>
</feature>
<dbReference type="PANTHER" id="PTHR11814">
    <property type="entry name" value="SULFATE TRANSPORTER"/>
    <property type="match status" value="1"/>
</dbReference>
<evidence type="ECO:0000256" key="6">
    <source>
        <dbReference type="SAM" id="Phobius"/>
    </source>
</evidence>
<feature type="transmembrane region" description="Helical" evidence="6">
    <location>
        <begin position="284"/>
        <end position="305"/>
    </location>
</feature>
<sequence>MSRYFDRLCAPLNLTFNRQHENSAIGEKYGKRTTATETSSTAYVEQDPSVVSWLTLLRPSRAATSNYFNNLFPSALWITRYNRHWLLSDAISGLTIGLVVVPQGIAYALLARLSPEYGLYTSFVGAALYWVFGTSKDIVIGTTIVGSLLVGNAVTKIDATHPGKYTPEEVAKAVSLISGAVLLALGFLRLGWLIDFIPYIPISAFVTAASITIMSTQIPMLLGIPGINTRQPPYRVFIDTLRGLPRTSLDAAIGLTGLLLLFVIKDTCRRLELRYPDKKRIWTTLSSVRMAFTVLLFTLVSWLVNRDTSRPAKFRIVGKMEQGFRRAAVPQPTIELLSLIVTDLPAIVIILIVEHVAIAKSFGRVFNYTVQPSQEIVALGAANIFSPFVGGYVCTGSFGASAVLANSGVKTPLAGLFSAGIVVLALYALTAVFRYIPMASLSALVLHATFNLIARPSTLHKYWRLSPLELLIWVAGVIIAIFTSLEISIYATIAISAVLLLLRMSRSKGYLLGQIEIFSTAREMHNLATPTSSKTRAPDSTVESQWDAMSRKTFISLDQRDYTNPKLHVDNPYNGVFIYRFPEGLNYTNQGLHMAEIQRLVKERTKPTTADDGMLPKDRLWNDPGPEAGGKRRDRPILRAIILDCSSVNNIDITSVQGLVDTRNSLAKYAAPELVEWHFAHLNNPWARRALGVAGFGAPASTGGDGQVDRELLYLVAALKPSETVEEGNVVEDEERMRGQGGEGNASADQTVRFRGMGSVGGVDRPHFHVDLLDAVHVAVRAAKEKEMPSTRSTG</sequence>
<proteinExistence type="predicted"/>
<feature type="transmembrane region" description="Helical" evidence="6">
    <location>
        <begin position="138"/>
        <end position="155"/>
    </location>
</feature>
<evidence type="ECO:0000259" key="7">
    <source>
        <dbReference type="PROSITE" id="PS50801"/>
    </source>
</evidence>
<accession>A0A2K1QYF5</accession>
<keyword evidence="3 6" id="KW-1133">Transmembrane helix</keyword>
<feature type="domain" description="STAS" evidence="7">
    <location>
        <begin position="574"/>
        <end position="696"/>
    </location>
</feature>
<feature type="transmembrane region" description="Helical" evidence="6">
    <location>
        <begin position="470"/>
        <end position="502"/>
    </location>
</feature>
<dbReference type="CDD" id="cd07042">
    <property type="entry name" value="STAS_SulP_like_sulfate_transporter"/>
    <property type="match status" value="1"/>
</dbReference>
<feature type="transmembrane region" description="Helical" evidence="6">
    <location>
        <begin position="416"/>
        <end position="436"/>
    </location>
</feature>
<evidence type="ECO:0000256" key="4">
    <source>
        <dbReference type="ARBA" id="ARBA00023136"/>
    </source>
</evidence>
<dbReference type="InterPro" id="IPR011547">
    <property type="entry name" value="SLC26A/SulP_dom"/>
</dbReference>
<dbReference type="Gene3D" id="3.30.750.24">
    <property type="entry name" value="STAS domain"/>
    <property type="match status" value="1"/>
</dbReference>
<feature type="transmembrane region" description="Helical" evidence="6">
    <location>
        <begin position="200"/>
        <end position="222"/>
    </location>
</feature>
<dbReference type="NCBIfam" id="TIGR00815">
    <property type="entry name" value="sulP"/>
    <property type="match status" value="1"/>
</dbReference>
<dbReference type="InParanoid" id="A0A2K1QYF5"/>
<evidence type="ECO:0000313" key="8">
    <source>
        <dbReference type="EMBL" id="PNS20075.1"/>
    </source>
</evidence>
<feature type="region of interest" description="Disordered" evidence="5">
    <location>
        <begin position="607"/>
        <end position="632"/>
    </location>
</feature>
<dbReference type="STRING" id="2082308.A0A2K1QYF5"/>
<dbReference type="FunCoup" id="A0A2K1QYF5">
    <property type="interactions" value="431"/>
</dbReference>
<dbReference type="Pfam" id="PF00916">
    <property type="entry name" value="Sulfate_transp"/>
    <property type="match status" value="1"/>
</dbReference>
<protein>
    <submittedName>
        <fullName evidence="8">Sulfate permease 2</fullName>
    </submittedName>
</protein>
<dbReference type="OrthoDB" id="288203at2759"/>
<keyword evidence="2 6" id="KW-0812">Transmembrane</keyword>
<dbReference type="Pfam" id="PF01740">
    <property type="entry name" value="STAS"/>
    <property type="match status" value="1"/>
</dbReference>
<dbReference type="PROSITE" id="PS01130">
    <property type="entry name" value="SLC26A"/>
    <property type="match status" value="1"/>
</dbReference>
<keyword evidence="9" id="KW-1185">Reference proteome</keyword>
<feature type="transmembrane region" description="Helical" evidence="6">
    <location>
        <begin position="336"/>
        <end position="358"/>
    </location>
</feature>
<feature type="transmembrane region" description="Helical" evidence="6">
    <location>
        <begin position="378"/>
        <end position="404"/>
    </location>
</feature>
<comment type="subcellular location">
    <subcellularLocation>
        <location evidence="1">Membrane</location>
        <topology evidence="1">Multi-pass membrane protein</topology>
    </subcellularLocation>
</comment>
<dbReference type="InterPro" id="IPR018045">
    <property type="entry name" value="S04_transporter_CS"/>
</dbReference>
<dbReference type="GO" id="GO:0008271">
    <property type="term" value="F:secondary active sulfate transmembrane transporter activity"/>
    <property type="evidence" value="ECO:0007669"/>
    <property type="project" value="InterPro"/>
</dbReference>
<feature type="transmembrane region" description="Helical" evidence="6">
    <location>
        <begin position="176"/>
        <end position="194"/>
    </location>
</feature>
<evidence type="ECO:0000256" key="5">
    <source>
        <dbReference type="SAM" id="MobiDB-lite"/>
    </source>
</evidence>
<dbReference type="AlphaFoldDB" id="A0A2K1QYF5"/>
<keyword evidence="4 6" id="KW-0472">Membrane</keyword>
<dbReference type="InterPro" id="IPR002645">
    <property type="entry name" value="STAS_dom"/>
</dbReference>
<feature type="transmembrane region" description="Helical" evidence="6">
    <location>
        <begin position="90"/>
        <end position="110"/>
    </location>
</feature>
<evidence type="ECO:0000256" key="3">
    <source>
        <dbReference type="ARBA" id="ARBA00022989"/>
    </source>
</evidence>
<reference evidence="8 9" key="1">
    <citation type="submission" date="2017-06" db="EMBL/GenBank/DDBJ databases">
        <title>Draft genome sequence of a variant of Elsinoe murrayae.</title>
        <authorList>
            <person name="Cheng Q."/>
        </authorList>
    </citation>
    <scope>NUCLEOTIDE SEQUENCE [LARGE SCALE GENOMIC DNA]</scope>
    <source>
        <strain evidence="8 9">CQ-2017a</strain>
    </source>
</reference>
<dbReference type="PROSITE" id="PS50801">
    <property type="entry name" value="STAS"/>
    <property type="match status" value="1"/>
</dbReference>
<evidence type="ECO:0000313" key="9">
    <source>
        <dbReference type="Proteomes" id="UP000243797"/>
    </source>
</evidence>
<dbReference type="InterPro" id="IPR001902">
    <property type="entry name" value="SLC26A/SulP_fam"/>
</dbReference>
<dbReference type="EMBL" id="NKHZ01000025">
    <property type="protein sequence ID" value="PNS20075.1"/>
    <property type="molecule type" value="Genomic_DNA"/>
</dbReference>
<dbReference type="InterPro" id="IPR036513">
    <property type="entry name" value="STAS_dom_sf"/>
</dbReference>
<comment type="caution">
    <text evidence="8">The sequence shown here is derived from an EMBL/GenBank/DDBJ whole genome shotgun (WGS) entry which is preliminary data.</text>
</comment>
<gene>
    <name evidence="8" type="ORF">CAC42_5525</name>
</gene>
<feature type="transmembrane region" description="Helical" evidence="6">
    <location>
        <begin position="117"/>
        <end position="132"/>
    </location>
</feature>
<dbReference type="Proteomes" id="UP000243797">
    <property type="component" value="Unassembled WGS sequence"/>
</dbReference>